<gene>
    <name evidence="2" type="ORF">H4O21_24470</name>
</gene>
<dbReference type="AlphaFoldDB" id="A0A839IWL2"/>
<protein>
    <recommendedName>
        <fullName evidence="1">POTRA domain-containing protein</fullName>
    </recommendedName>
</protein>
<evidence type="ECO:0000259" key="1">
    <source>
        <dbReference type="Pfam" id="PF07244"/>
    </source>
</evidence>
<dbReference type="Proteomes" id="UP000565262">
    <property type="component" value="Unassembled WGS sequence"/>
</dbReference>
<proteinExistence type="predicted"/>
<sequence length="133" mass="15402">SNIKRKDSINLKADLIVSSNKTKRTIDDIKIVGYEKFPKSFLKHYLKLKTSQTFDLSEIEKKTEQLNNLRFANQVKSTEVLFQEDSTSLYIYVEKSKSNTFDGFLGFGTNDETNKLEFDGFLNLRLINNLNYG</sequence>
<keyword evidence="3" id="KW-1185">Reference proteome</keyword>
<feature type="domain" description="POTRA" evidence="1">
    <location>
        <begin position="25"/>
        <end position="94"/>
    </location>
</feature>
<evidence type="ECO:0000313" key="2">
    <source>
        <dbReference type="EMBL" id="MBB1489765.1"/>
    </source>
</evidence>
<organism evidence="2 3">
    <name type="scientific">Oceanospirillum sediminis</name>
    <dbReference type="NCBI Taxonomy" id="2760088"/>
    <lineage>
        <taxon>Bacteria</taxon>
        <taxon>Pseudomonadati</taxon>
        <taxon>Pseudomonadota</taxon>
        <taxon>Gammaproteobacteria</taxon>
        <taxon>Oceanospirillales</taxon>
        <taxon>Oceanospirillaceae</taxon>
        <taxon>Oceanospirillum</taxon>
    </lineage>
</organism>
<dbReference type="Gene3D" id="3.10.20.310">
    <property type="entry name" value="membrane protein fhac"/>
    <property type="match status" value="1"/>
</dbReference>
<feature type="non-terminal residue" evidence="2">
    <location>
        <position position="1"/>
    </location>
</feature>
<name>A0A839IWL2_9GAMM</name>
<dbReference type="EMBL" id="JACJFM010000180">
    <property type="protein sequence ID" value="MBB1489765.1"/>
    <property type="molecule type" value="Genomic_DNA"/>
</dbReference>
<evidence type="ECO:0000313" key="3">
    <source>
        <dbReference type="Proteomes" id="UP000565262"/>
    </source>
</evidence>
<reference evidence="2 3" key="1">
    <citation type="submission" date="2020-08" db="EMBL/GenBank/DDBJ databases">
        <title>Oceanospirillum sp. nov. isolated from marine sediment.</title>
        <authorList>
            <person name="Ji X."/>
        </authorList>
    </citation>
    <scope>NUCLEOTIDE SEQUENCE [LARGE SCALE GENOMIC DNA]</scope>
    <source>
        <strain evidence="2 3">D5</strain>
    </source>
</reference>
<dbReference type="InterPro" id="IPR010827">
    <property type="entry name" value="BamA/TamA_POTRA"/>
</dbReference>
<dbReference type="Pfam" id="PF07244">
    <property type="entry name" value="POTRA"/>
    <property type="match status" value="1"/>
</dbReference>
<dbReference type="GO" id="GO:0019867">
    <property type="term" value="C:outer membrane"/>
    <property type="evidence" value="ECO:0007669"/>
    <property type="project" value="InterPro"/>
</dbReference>
<feature type="non-terminal residue" evidence="2">
    <location>
        <position position="133"/>
    </location>
</feature>
<comment type="caution">
    <text evidence="2">The sequence shown here is derived from an EMBL/GenBank/DDBJ whole genome shotgun (WGS) entry which is preliminary data.</text>
</comment>
<accession>A0A839IWL2</accession>